<dbReference type="SUPFAM" id="SSF56645">
    <property type="entry name" value="Acyl-CoA dehydrogenase NM domain-like"/>
    <property type="match status" value="1"/>
</dbReference>
<dbReference type="Gene3D" id="2.40.110.10">
    <property type="entry name" value="Butyryl-CoA Dehydrogenase, subunit A, domain 2"/>
    <property type="match status" value="1"/>
</dbReference>
<accession>A0A255H0I2</accession>
<evidence type="ECO:0000313" key="2">
    <source>
        <dbReference type="EMBL" id="OYO21265.1"/>
    </source>
</evidence>
<keyword evidence="3" id="KW-1185">Reference proteome</keyword>
<gene>
    <name evidence="2" type="ORF">CGZ93_10630</name>
</gene>
<sequence>MAEQVRSLLPEANEVPLPGSGRTAERWAWLTRMTKTDVVLGRMLEAHVDARAILTELQSTLEGPEQWWGVWAAEAPTAIVLAEPVGDGGFRVRGTKAWCSGAGLCTHALVTVRAADNPERRLLVAVDLGHPGVRPRTGSWTNAGMARSATSSVDFDAVPATLVGDGDDYLERAGFWHGGAGVAACWLGGALAVADAFGRSARRDPHTLAHRGAVDAALSGAEWAMTAAAAELEADPTDLPAARIRALRLRAIVESAAALTLDRVGRALGPGPLTQDQQHTTAVADLTVYVRQSHAERDLAALAGLLP</sequence>
<feature type="domain" description="Acyl-CoA oxidase/dehydrogenase middle" evidence="1">
    <location>
        <begin position="87"/>
        <end position="158"/>
    </location>
</feature>
<proteinExistence type="predicted"/>
<protein>
    <submittedName>
        <fullName evidence="2">Acyl-CoA dehydrogenase</fullName>
    </submittedName>
</protein>
<dbReference type="Proteomes" id="UP000216311">
    <property type="component" value="Unassembled WGS sequence"/>
</dbReference>
<dbReference type="InterPro" id="IPR006091">
    <property type="entry name" value="Acyl-CoA_Oxase/DH_mid-dom"/>
</dbReference>
<dbReference type="OrthoDB" id="107064at2"/>
<dbReference type="AlphaFoldDB" id="A0A255H0I2"/>
<evidence type="ECO:0000313" key="3">
    <source>
        <dbReference type="Proteomes" id="UP000216311"/>
    </source>
</evidence>
<dbReference type="EMBL" id="NMVQ01000017">
    <property type="protein sequence ID" value="OYO21265.1"/>
    <property type="molecule type" value="Genomic_DNA"/>
</dbReference>
<comment type="caution">
    <text evidence="2">The sequence shown here is derived from an EMBL/GenBank/DDBJ whole genome shotgun (WGS) entry which is preliminary data.</text>
</comment>
<name>A0A255H0I2_9ACTN</name>
<dbReference type="InterPro" id="IPR009100">
    <property type="entry name" value="AcylCoA_DH/oxidase_NM_dom_sf"/>
</dbReference>
<reference evidence="2 3" key="1">
    <citation type="submission" date="2017-07" db="EMBL/GenBank/DDBJ databases">
        <title>Draft whole genome sequences of clinical Proprionibacteriaceae strains.</title>
        <authorList>
            <person name="Bernier A.-M."/>
            <person name="Bernard K."/>
            <person name="Domingo M.-C."/>
        </authorList>
    </citation>
    <scope>NUCLEOTIDE SEQUENCE [LARGE SCALE GENOMIC DNA]</scope>
    <source>
        <strain evidence="2 3">NML 130396</strain>
    </source>
</reference>
<evidence type="ECO:0000259" key="1">
    <source>
        <dbReference type="Pfam" id="PF02770"/>
    </source>
</evidence>
<dbReference type="GO" id="GO:0016627">
    <property type="term" value="F:oxidoreductase activity, acting on the CH-CH group of donors"/>
    <property type="evidence" value="ECO:0007669"/>
    <property type="project" value="InterPro"/>
</dbReference>
<dbReference type="InterPro" id="IPR046373">
    <property type="entry name" value="Acyl-CoA_Oxase/DH_mid-dom_sf"/>
</dbReference>
<organism evidence="2 3">
    <name type="scientific">Enemella dayhoffiae</name>
    <dbReference type="NCBI Taxonomy" id="2016507"/>
    <lineage>
        <taxon>Bacteria</taxon>
        <taxon>Bacillati</taxon>
        <taxon>Actinomycetota</taxon>
        <taxon>Actinomycetes</taxon>
        <taxon>Propionibacteriales</taxon>
        <taxon>Propionibacteriaceae</taxon>
        <taxon>Enemella</taxon>
    </lineage>
</organism>
<dbReference type="Pfam" id="PF02770">
    <property type="entry name" value="Acyl-CoA_dh_M"/>
    <property type="match status" value="1"/>
</dbReference>